<name>A0A951QNB0_9CYAN</name>
<evidence type="ECO:0000256" key="4">
    <source>
        <dbReference type="ARBA" id="ARBA00022692"/>
    </source>
</evidence>
<dbReference type="Pfam" id="PF01618">
    <property type="entry name" value="MotA_ExbB"/>
    <property type="match status" value="1"/>
</dbReference>
<gene>
    <name evidence="11" type="ORF">KME60_11960</name>
</gene>
<dbReference type="PANTHER" id="PTHR30625">
    <property type="entry name" value="PROTEIN TOLQ"/>
    <property type="match status" value="1"/>
</dbReference>
<keyword evidence="7 9" id="KW-0472">Membrane</keyword>
<sequence length="208" mass="22684">MWPLLGLSIATFAHVLERSSFWFNLIADEKQVVDSVLVAAKVDLNKARAIAQNAESSAIGRFLAAPLLLKHPSPETFHLAIKAAGDKEFVLMRKGDKLLESVIAIAPLLGILGTASGLLRTFYNLRNGKVDSRDISAVTVGIGEALISSATGIAVAIIAFVFFQIFINLRSRQMDFFSKAGNELELIYLQIWHEPSISASSEEISQNE</sequence>
<evidence type="ECO:0000256" key="5">
    <source>
        <dbReference type="ARBA" id="ARBA00022927"/>
    </source>
</evidence>
<proteinExistence type="inferred from homology"/>
<dbReference type="AlphaFoldDB" id="A0A951QNB0"/>
<keyword evidence="2 8" id="KW-0813">Transport</keyword>
<keyword evidence="3" id="KW-1003">Cell membrane</keyword>
<evidence type="ECO:0000256" key="2">
    <source>
        <dbReference type="ARBA" id="ARBA00022448"/>
    </source>
</evidence>
<reference evidence="11" key="1">
    <citation type="submission" date="2021-05" db="EMBL/GenBank/DDBJ databases">
        <authorList>
            <person name="Pietrasiak N."/>
            <person name="Ward R."/>
            <person name="Stajich J.E."/>
            <person name="Kurbessoian T."/>
        </authorList>
    </citation>
    <scope>NUCLEOTIDE SEQUENCE</scope>
    <source>
        <strain evidence="11">GSE-NOS-MK-12-04C</strain>
    </source>
</reference>
<evidence type="ECO:0000313" key="12">
    <source>
        <dbReference type="Proteomes" id="UP000729701"/>
    </source>
</evidence>
<evidence type="ECO:0000256" key="7">
    <source>
        <dbReference type="ARBA" id="ARBA00023136"/>
    </source>
</evidence>
<accession>A0A951QNB0</accession>
<evidence type="ECO:0000256" key="3">
    <source>
        <dbReference type="ARBA" id="ARBA00022475"/>
    </source>
</evidence>
<dbReference type="GO" id="GO:0005886">
    <property type="term" value="C:plasma membrane"/>
    <property type="evidence" value="ECO:0007669"/>
    <property type="project" value="UniProtKB-SubCell"/>
</dbReference>
<dbReference type="GO" id="GO:0017038">
    <property type="term" value="P:protein import"/>
    <property type="evidence" value="ECO:0007669"/>
    <property type="project" value="TreeGrafter"/>
</dbReference>
<organism evidence="11 12">
    <name type="scientific">Cyanomargarita calcarea GSE-NOS-MK-12-04C</name>
    <dbReference type="NCBI Taxonomy" id="2839659"/>
    <lineage>
        <taxon>Bacteria</taxon>
        <taxon>Bacillati</taxon>
        <taxon>Cyanobacteriota</taxon>
        <taxon>Cyanophyceae</taxon>
        <taxon>Nostocales</taxon>
        <taxon>Cyanomargaritaceae</taxon>
        <taxon>Cyanomargarita</taxon>
    </lineage>
</organism>
<dbReference type="Proteomes" id="UP000729701">
    <property type="component" value="Unassembled WGS sequence"/>
</dbReference>
<keyword evidence="5 8" id="KW-0653">Protein transport</keyword>
<evidence type="ECO:0000256" key="9">
    <source>
        <dbReference type="SAM" id="Phobius"/>
    </source>
</evidence>
<feature type="transmembrane region" description="Helical" evidence="9">
    <location>
        <begin position="145"/>
        <end position="169"/>
    </location>
</feature>
<evidence type="ECO:0000313" key="11">
    <source>
        <dbReference type="EMBL" id="MBW4668107.1"/>
    </source>
</evidence>
<keyword evidence="4 9" id="KW-0812">Transmembrane</keyword>
<evidence type="ECO:0000256" key="1">
    <source>
        <dbReference type="ARBA" id="ARBA00004651"/>
    </source>
</evidence>
<evidence type="ECO:0000259" key="10">
    <source>
        <dbReference type="Pfam" id="PF01618"/>
    </source>
</evidence>
<evidence type="ECO:0000256" key="8">
    <source>
        <dbReference type="RuleBase" id="RU004057"/>
    </source>
</evidence>
<keyword evidence="6 9" id="KW-1133">Transmembrane helix</keyword>
<feature type="domain" description="MotA/TolQ/ExbB proton channel" evidence="10">
    <location>
        <begin position="57"/>
        <end position="175"/>
    </location>
</feature>
<reference evidence="11" key="2">
    <citation type="journal article" date="2022" name="Microbiol. Resour. Announc.">
        <title>Metagenome Sequencing to Explore Phylogenomics of Terrestrial Cyanobacteria.</title>
        <authorList>
            <person name="Ward R.D."/>
            <person name="Stajich J.E."/>
            <person name="Johansen J.R."/>
            <person name="Huntemann M."/>
            <person name="Clum A."/>
            <person name="Foster B."/>
            <person name="Foster B."/>
            <person name="Roux S."/>
            <person name="Palaniappan K."/>
            <person name="Varghese N."/>
            <person name="Mukherjee S."/>
            <person name="Reddy T.B.K."/>
            <person name="Daum C."/>
            <person name="Copeland A."/>
            <person name="Chen I.A."/>
            <person name="Ivanova N.N."/>
            <person name="Kyrpides N.C."/>
            <person name="Shapiro N."/>
            <person name="Eloe-Fadrosh E.A."/>
            <person name="Pietrasiak N."/>
        </authorList>
    </citation>
    <scope>NUCLEOTIDE SEQUENCE</scope>
    <source>
        <strain evidence="11">GSE-NOS-MK-12-04C</strain>
    </source>
</reference>
<comment type="caution">
    <text evidence="11">The sequence shown here is derived from an EMBL/GenBank/DDBJ whole genome shotgun (WGS) entry which is preliminary data.</text>
</comment>
<dbReference type="EMBL" id="JAHHGZ010000011">
    <property type="protein sequence ID" value="MBW4668107.1"/>
    <property type="molecule type" value="Genomic_DNA"/>
</dbReference>
<dbReference type="InterPro" id="IPR002898">
    <property type="entry name" value="MotA_ExbB_proton_chnl"/>
</dbReference>
<dbReference type="InterPro" id="IPR050790">
    <property type="entry name" value="ExbB/TolQ_transport"/>
</dbReference>
<protein>
    <submittedName>
        <fullName evidence="11">MotA/TolQ/ExbB proton channel family protein</fullName>
    </submittedName>
</protein>
<feature type="transmembrane region" description="Helical" evidence="9">
    <location>
        <begin position="102"/>
        <end position="125"/>
    </location>
</feature>
<comment type="similarity">
    <text evidence="8">Belongs to the exbB/tolQ family.</text>
</comment>
<evidence type="ECO:0000256" key="6">
    <source>
        <dbReference type="ARBA" id="ARBA00022989"/>
    </source>
</evidence>
<dbReference type="PANTHER" id="PTHR30625:SF15">
    <property type="entry name" value="BIOPOLYMER TRANSPORT PROTEIN EXBB"/>
    <property type="match status" value="1"/>
</dbReference>
<comment type="subcellular location">
    <subcellularLocation>
        <location evidence="1">Cell membrane</location>
        <topology evidence="1">Multi-pass membrane protein</topology>
    </subcellularLocation>
    <subcellularLocation>
        <location evidence="8">Membrane</location>
        <topology evidence="8">Multi-pass membrane protein</topology>
    </subcellularLocation>
</comment>